<dbReference type="InterPro" id="IPR017853">
    <property type="entry name" value="GH"/>
</dbReference>
<proteinExistence type="predicted"/>
<reference evidence="3 4" key="1">
    <citation type="submission" date="2023-03" db="EMBL/GenBank/DDBJ databases">
        <title>Fodinicurvata sp. CAU 1616 isolated from sea sendiment.</title>
        <authorList>
            <person name="Kim W."/>
        </authorList>
    </citation>
    <scope>NUCLEOTIDE SEQUENCE [LARGE SCALE GENOMIC DNA]</scope>
    <source>
        <strain evidence="3 4">CAU 1616</strain>
    </source>
</reference>
<evidence type="ECO:0000313" key="3">
    <source>
        <dbReference type="EMBL" id="MDF2096642.1"/>
    </source>
</evidence>
<keyword evidence="1" id="KW-0732">Signal</keyword>
<comment type="caution">
    <text evidence="3">The sequence shown here is derived from an EMBL/GenBank/DDBJ whole genome shotgun (WGS) entry which is preliminary data.</text>
</comment>
<dbReference type="RefSeq" id="WP_275823279.1">
    <property type="nucleotide sequence ID" value="NZ_JARHUD010000006.1"/>
</dbReference>
<keyword evidence="4" id="KW-1185">Reference proteome</keyword>
<protein>
    <submittedName>
        <fullName evidence="3">DUF4434 domain-containing protein</fullName>
    </submittedName>
</protein>
<accession>A0ABT5YP82</accession>
<gene>
    <name evidence="3" type="ORF">P2G67_11700</name>
</gene>
<evidence type="ECO:0000256" key="1">
    <source>
        <dbReference type="SAM" id="SignalP"/>
    </source>
</evidence>
<dbReference type="InterPro" id="IPR027849">
    <property type="entry name" value="DUF4434"/>
</dbReference>
<dbReference type="EMBL" id="JARHUD010000006">
    <property type="protein sequence ID" value="MDF2096642.1"/>
    <property type="molecule type" value="Genomic_DNA"/>
</dbReference>
<dbReference type="SUPFAM" id="SSF51445">
    <property type="entry name" value="(Trans)glycosidases"/>
    <property type="match status" value="1"/>
</dbReference>
<name>A0ABT5YP82_9PROT</name>
<dbReference type="Proteomes" id="UP001215503">
    <property type="component" value="Unassembled WGS sequence"/>
</dbReference>
<evidence type="ECO:0000313" key="4">
    <source>
        <dbReference type="Proteomes" id="UP001215503"/>
    </source>
</evidence>
<evidence type="ECO:0000259" key="2">
    <source>
        <dbReference type="Pfam" id="PF14488"/>
    </source>
</evidence>
<dbReference type="Pfam" id="PF14488">
    <property type="entry name" value="DUF4434"/>
    <property type="match status" value="1"/>
</dbReference>
<sequence length="353" mass="37993">MHGLLPLLFLLLLAAALPAKAGCPAPPQGSFLQLYLDQGPPWEHTSAQALQRWKALGAQEIVLQWSAHGSPGDERFALIERGAVQALLEAGAQAGVRIRLGLRYDPGLWDPRNHDEGRSADGHTTVTAPPSELETYLARRLRDQEALVAALGPFANHLAFAGWYIADEIDDRNWTSPARRAVLNDYLADVADLLHSVAPGVDIAISGFSTGWMPPQEWAAFWTDLLTATGIDRLYFQDGIGAGHLEMTELPHYLPPLAEGLQQAGHGLSVVVELFGAGGQDEAFGPADPERVMQQLALAAVTRAPTVSFALPHYADSEEGPRAARLAAALAELTANCPARSKAQHENQDQPGR</sequence>
<feature type="domain" description="DUF4434" evidence="2">
    <location>
        <begin position="29"/>
        <end position="316"/>
    </location>
</feature>
<organism evidence="3 4">
    <name type="scientific">Aquibaculum arenosum</name>
    <dbReference type="NCBI Taxonomy" id="3032591"/>
    <lineage>
        <taxon>Bacteria</taxon>
        <taxon>Pseudomonadati</taxon>
        <taxon>Pseudomonadota</taxon>
        <taxon>Alphaproteobacteria</taxon>
        <taxon>Rhodospirillales</taxon>
        <taxon>Rhodovibrionaceae</taxon>
        <taxon>Aquibaculum</taxon>
    </lineage>
</organism>
<feature type="chain" id="PRO_5045093502" evidence="1">
    <location>
        <begin position="22"/>
        <end position="353"/>
    </location>
</feature>
<feature type="signal peptide" evidence="1">
    <location>
        <begin position="1"/>
        <end position="21"/>
    </location>
</feature>
<dbReference type="Gene3D" id="3.20.20.80">
    <property type="entry name" value="Glycosidases"/>
    <property type="match status" value="1"/>
</dbReference>